<accession>A0A644VFW1</accession>
<name>A0A644VFW1_9ZZZZ</name>
<reference evidence="2" key="1">
    <citation type="submission" date="2019-08" db="EMBL/GenBank/DDBJ databases">
        <authorList>
            <person name="Kucharzyk K."/>
            <person name="Murdoch R.W."/>
            <person name="Higgins S."/>
            <person name="Loffler F."/>
        </authorList>
    </citation>
    <scope>NUCLEOTIDE SEQUENCE</scope>
</reference>
<dbReference type="InterPro" id="IPR000073">
    <property type="entry name" value="AB_hydrolase_1"/>
</dbReference>
<sequence>MEFFAICNGIPVHISDSKRGERVLVLLHGYLETLYVWQDFILKLPEDIRTISIDIPGHGLSGTHQTENSLEFCANVVKDVLRVCSVDKATVMGHSMGGYIAIECIKRYPELFNAIVLMHSTPYSDTPEKIVDRDREIVLVKQAKLPAIAKMGIPKMFAPDNQRRFDEKIFEIVELTETHDPEGIVASIEGLKTRPDNLEVLVSTSLPVLMFFGDNDYHISPERAKELSAALPAAKSVFLANSGHNGFLEEPDIVKDELINFMPVK</sequence>
<dbReference type="PRINTS" id="PR00111">
    <property type="entry name" value="ABHYDROLASE"/>
</dbReference>
<dbReference type="PANTHER" id="PTHR43798">
    <property type="entry name" value="MONOACYLGLYCEROL LIPASE"/>
    <property type="match status" value="1"/>
</dbReference>
<dbReference type="Gene3D" id="3.40.50.1820">
    <property type="entry name" value="alpha/beta hydrolase"/>
    <property type="match status" value="1"/>
</dbReference>
<dbReference type="Pfam" id="PF00561">
    <property type="entry name" value="Abhydrolase_1"/>
    <property type="match status" value="1"/>
</dbReference>
<comment type="caution">
    <text evidence="2">The sequence shown here is derived from an EMBL/GenBank/DDBJ whole genome shotgun (WGS) entry which is preliminary data.</text>
</comment>
<protein>
    <recommendedName>
        <fullName evidence="1">AB hydrolase-1 domain-containing protein</fullName>
    </recommendedName>
</protein>
<organism evidence="2">
    <name type="scientific">bioreactor metagenome</name>
    <dbReference type="NCBI Taxonomy" id="1076179"/>
    <lineage>
        <taxon>unclassified sequences</taxon>
        <taxon>metagenomes</taxon>
        <taxon>ecological metagenomes</taxon>
    </lineage>
</organism>
<dbReference type="InterPro" id="IPR029058">
    <property type="entry name" value="AB_hydrolase_fold"/>
</dbReference>
<dbReference type="PANTHER" id="PTHR43798:SF33">
    <property type="entry name" value="HYDROLASE, PUTATIVE (AFU_ORTHOLOGUE AFUA_2G14860)-RELATED"/>
    <property type="match status" value="1"/>
</dbReference>
<dbReference type="SUPFAM" id="SSF53474">
    <property type="entry name" value="alpha/beta-Hydrolases"/>
    <property type="match status" value="1"/>
</dbReference>
<gene>
    <name evidence="2" type="ORF">SDC9_36225</name>
</gene>
<evidence type="ECO:0000313" key="2">
    <source>
        <dbReference type="EMBL" id="MPL90180.1"/>
    </source>
</evidence>
<dbReference type="AlphaFoldDB" id="A0A644VFW1"/>
<evidence type="ECO:0000259" key="1">
    <source>
        <dbReference type="Pfam" id="PF00561"/>
    </source>
</evidence>
<feature type="domain" description="AB hydrolase-1" evidence="1">
    <location>
        <begin position="23"/>
        <end position="251"/>
    </location>
</feature>
<proteinExistence type="predicted"/>
<dbReference type="InterPro" id="IPR050266">
    <property type="entry name" value="AB_hydrolase_sf"/>
</dbReference>
<dbReference type="GO" id="GO:0046464">
    <property type="term" value="P:acylglycerol catabolic process"/>
    <property type="evidence" value="ECO:0007669"/>
    <property type="project" value="TreeGrafter"/>
</dbReference>
<dbReference type="GO" id="GO:0016020">
    <property type="term" value="C:membrane"/>
    <property type="evidence" value="ECO:0007669"/>
    <property type="project" value="TreeGrafter"/>
</dbReference>
<dbReference type="EMBL" id="VSSQ01000297">
    <property type="protein sequence ID" value="MPL90180.1"/>
    <property type="molecule type" value="Genomic_DNA"/>
</dbReference>
<dbReference type="GO" id="GO:0047372">
    <property type="term" value="F:monoacylglycerol lipase activity"/>
    <property type="evidence" value="ECO:0007669"/>
    <property type="project" value="TreeGrafter"/>
</dbReference>